<dbReference type="EMBL" id="ML179205">
    <property type="protein sequence ID" value="THU95216.1"/>
    <property type="molecule type" value="Genomic_DNA"/>
</dbReference>
<feature type="region of interest" description="Disordered" evidence="2">
    <location>
        <begin position="14"/>
        <end position="41"/>
    </location>
</feature>
<name>A0A4S8LZP4_DENBC</name>
<reference evidence="3 4" key="1">
    <citation type="journal article" date="2019" name="Nat. Ecol. Evol.">
        <title>Megaphylogeny resolves global patterns of mushroom evolution.</title>
        <authorList>
            <person name="Varga T."/>
            <person name="Krizsan K."/>
            <person name="Foldi C."/>
            <person name="Dima B."/>
            <person name="Sanchez-Garcia M."/>
            <person name="Sanchez-Ramirez S."/>
            <person name="Szollosi G.J."/>
            <person name="Szarkandi J.G."/>
            <person name="Papp V."/>
            <person name="Albert L."/>
            <person name="Andreopoulos W."/>
            <person name="Angelini C."/>
            <person name="Antonin V."/>
            <person name="Barry K.W."/>
            <person name="Bougher N.L."/>
            <person name="Buchanan P."/>
            <person name="Buyck B."/>
            <person name="Bense V."/>
            <person name="Catcheside P."/>
            <person name="Chovatia M."/>
            <person name="Cooper J."/>
            <person name="Damon W."/>
            <person name="Desjardin D."/>
            <person name="Finy P."/>
            <person name="Geml J."/>
            <person name="Haridas S."/>
            <person name="Hughes K."/>
            <person name="Justo A."/>
            <person name="Karasinski D."/>
            <person name="Kautmanova I."/>
            <person name="Kiss B."/>
            <person name="Kocsube S."/>
            <person name="Kotiranta H."/>
            <person name="LaButti K.M."/>
            <person name="Lechner B.E."/>
            <person name="Liimatainen K."/>
            <person name="Lipzen A."/>
            <person name="Lukacs Z."/>
            <person name="Mihaltcheva S."/>
            <person name="Morgado L.N."/>
            <person name="Niskanen T."/>
            <person name="Noordeloos M.E."/>
            <person name="Ohm R.A."/>
            <person name="Ortiz-Santana B."/>
            <person name="Ovrebo C."/>
            <person name="Racz N."/>
            <person name="Riley R."/>
            <person name="Savchenko A."/>
            <person name="Shiryaev A."/>
            <person name="Soop K."/>
            <person name="Spirin V."/>
            <person name="Szebenyi C."/>
            <person name="Tomsovsky M."/>
            <person name="Tulloss R.E."/>
            <person name="Uehling J."/>
            <person name="Grigoriev I.V."/>
            <person name="Vagvolgyi C."/>
            <person name="Papp T."/>
            <person name="Martin F.M."/>
            <person name="Miettinen O."/>
            <person name="Hibbett D.S."/>
            <person name="Nagy L.G."/>
        </authorList>
    </citation>
    <scope>NUCLEOTIDE SEQUENCE [LARGE SCALE GENOMIC DNA]</scope>
    <source>
        <strain evidence="3 4">CBS 962.96</strain>
    </source>
</reference>
<keyword evidence="4" id="KW-1185">Reference proteome</keyword>
<gene>
    <name evidence="3" type="ORF">K435DRAFT_798300</name>
</gene>
<evidence type="ECO:0000313" key="4">
    <source>
        <dbReference type="Proteomes" id="UP000297245"/>
    </source>
</evidence>
<evidence type="ECO:0000256" key="2">
    <source>
        <dbReference type="SAM" id="MobiDB-lite"/>
    </source>
</evidence>
<proteinExistence type="predicted"/>
<organism evidence="3 4">
    <name type="scientific">Dendrothele bispora (strain CBS 962.96)</name>
    <dbReference type="NCBI Taxonomy" id="1314807"/>
    <lineage>
        <taxon>Eukaryota</taxon>
        <taxon>Fungi</taxon>
        <taxon>Dikarya</taxon>
        <taxon>Basidiomycota</taxon>
        <taxon>Agaricomycotina</taxon>
        <taxon>Agaricomycetes</taxon>
        <taxon>Agaricomycetidae</taxon>
        <taxon>Agaricales</taxon>
        <taxon>Agaricales incertae sedis</taxon>
        <taxon>Dendrothele</taxon>
    </lineage>
</organism>
<protein>
    <submittedName>
        <fullName evidence="3">Uncharacterized protein</fullName>
    </submittedName>
</protein>
<evidence type="ECO:0000313" key="3">
    <source>
        <dbReference type="EMBL" id="THU95216.1"/>
    </source>
</evidence>
<dbReference type="OrthoDB" id="3253623at2759"/>
<feature type="coiled-coil region" evidence="1">
    <location>
        <begin position="206"/>
        <end position="233"/>
    </location>
</feature>
<accession>A0A4S8LZP4</accession>
<sequence length="452" mass="50479">MLSTLLHTLSAYVQDTGLPPTPSHSTAGEEGTTGEEGLHLPSSFELSPQVSLEIDDVASILGGLKLDNVSSLDEDSLEILLNELTLEDLHLPADDNSSTQLKTHITAATLTQDSSADLGCEHRSRRELFFKAIIPRRKTQKMKTYIARPVFGPYDERSSAKSKLMSSVSYVYFPRRFKIAITDFCMIWGAWARILKKERNRKVSYKLSSKKQEQSLQEEREKLLQKLKNMEVLITTLYAPLLSEIPAEVDLGYVYDRIALDDHDEINQVLIVLAVICDLIMGLSITHSKFILGSTMLLVHLALSCGTTKEVHIPPEVTLHQALCDFNINGWYELFATCPSCNATDPASVFHNTDFPVFPEFCTNNVVGEMGQSECQTPLLQSRRIKPYLIGSFSDYFARTLADPMFVEQSLCATDDALTAIQSSKSPSTTKNVFEASFVKDFRGPDSRLFVD</sequence>
<evidence type="ECO:0000256" key="1">
    <source>
        <dbReference type="SAM" id="Coils"/>
    </source>
</evidence>
<dbReference type="AlphaFoldDB" id="A0A4S8LZP4"/>
<keyword evidence="1" id="KW-0175">Coiled coil</keyword>
<dbReference type="Proteomes" id="UP000297245">
    <property type="component" value="Unassembled WGS sequence"/>
</dbReference>